<feature type="region of interest" description="Disordered" evidence="1">
    <location>
        <begin position="308"/>
        <end position="332"/>
    </location>
</feature>
<feature type="compositionally biased region" description="Low complexity" evidence="1">
    <location>
        <begin position="211"/>
        <end position="230"/>
    </location>
</feature>
<feature type="compositionally biased region" description="Polar residues" evidence="1">
    <location>
        <begin position="1352"/>
        <end position="1378"/>
    </location>
</feature>
<protein>
    <submittedName>
        <fullName evidence="2">RHS repeat-associated core domain-containing protein</fullName>
    </submittedName>
</protein>
<keyword evidence="3" id="KW-1185">Reference proteome</keyword>
<dbReference type="PANTHER" id="PTHR32305">
    <property type="match status" value="1"/>
</dbReference>
<dbReference type="Proteomes" id="UP000657385">
    <property type="component" value="Unassembled WGS sequence"/>
</dbReference>
<feature type="region of interest" description="Disordered" evidence="1">
    <location>
        <begin position="1352"/>
        <end position="1379"/>
    </location>
</feature>
<dbReference type="NCBIfam" id="TIGR03696">
    <property type="entry name" value="Rhs_assc_core"/>
    <property type="match status" value="1"/>
</dbReference>
<dbReference type="InterPro" id="IPR031325">
    <property type="entry name" value="RHS_repeat"/>
</dbReference>
<feature type="compositionally biased region" description="Polar residues" evidence="1">
    <location>
        <begin position="812"/>
        <end position="834"/>
    </location>
</feature>
<evidence type="ECO:0000313" key="3">
    <source>
        <dbReference type="Proteomes" id="UP000657385"/>
    </source>
</evidence>
<sequence>MSFLPDMAFAAQYAKGQVWSPPQTPLAPAKGVPRADATSVKSHQVVPTVRPYRAPAVDLPKAGQTTTALGAAGAVAPLAKSRVVTGTASRVGTSPLWVAAAATGSAAPSGVQVRFADPAAARKGGITSGLMFGVARGDRAGTDGKVAVQLDPSLLTGEGGGNLGSRLHLVELPACALTTPQLAACQKQTPVDAVRDPHTGRIIADLTLPATPAAPTTTTSAAAGTAGATGDRPSAAGTRTTAAVVSPMTVLAAVAGPSGSTGTYTATSLKPSDQWSAGGSTGDFEYSYPIQVPGTLGGAAPTVSLGYSSSSVDGENASTNTQTSGVGDGWSSPSDFIERSYQPCSQDGLSSSGDTCWGFGGNELTATGQNAGQIVYDDSTKTYHLSGDSGATISYLTNLNNGAYKGEGWEITLQDGTRMYYGAGKLPTAEGGTGSDPATNSVSTEPVYCPKSGDSCYSSTTGTSSYATNMAYRWYLDFVVDPHGNTTEYNYTQETNYYARSSAHTLTAYDRAAYLNTIEYGWRTSDIVSEGAKPAPAAKVVFTPANRCIVGSVINTHTVSSTDCASLTSTSAPYWPDVPQDQVCASTGTCTNYAMSFFSTVRLTQIQTQVNTGTTGTTNYKPVDTYALSQSYPDPGDGTTPALRLESVTRTGNDGGTTPPLTVSFTHAAMPNRAPGAASYPAFNRYRITAIDTESGEAIDVTYSAPDCNQSTTSPDLPAPSNDTRLCYQEYWTPPTGSTISDWFEKYVVTQVVDNDQVGGAPARYTTYTYNGTPAWHRNDSPLVANNQRTWDQFRGYGSVTTETGHAPDPITESTTSYLRGMSGDSTSQSSMTPRTWPAVTDSIGDQITDSNQYAGMAYETQTYNQAGGKVVKDDITLPWSQQTATHAESTPAGLPSETANFVRTASTVSRGLMSDGSTWRTTKTVNTYSPTTGLLTEADNQGDTSLLNGSSSQESCTTYSYATPPTSGLNTGMVSLPAETTTVALTSGTGVGNAACPAKTAANTTSDTRNFYDGSTTPGVIPTAGVGNITETDTLGSWSGTTENFTKKTTSPSGTTGYDVYGRQLSATDVRGDTVTTAYTPATGTLPTSDTATNVTAGNWTTTTTLDQLRQLPAKVVDPNGNSTSKAYDALGRLTSVWLPNRATSATASEVFVYSVGGQTAPTWTEAKTLRDDGTYAVDYQIENGFGDLRQDQTLSKDSANSNGALVSDDFYDSHGWKVKTTSTPYYVTSAPSSTIYPAADATVPGQTVTTYDGMGRAVQSAFYSYSAEQWATTTAYPGVDRTDVSRPTGGTATSTVTDAQGRTTALWTYHSNTATGNQADATVTSYAYTRTTASGGAATENTITDASGHTRTQTADANGNQVASQDPDAGNSSSTFDAAGDLLTSTDANNTTLTYSYDTLGRKTTLYQGTTELDSWSYDTATGGKGQLASQTSYSSGNAYTQTIAGYTNLGSSTGVSTVIPASEGSLAGTYSVSYAYTPVEGLLSQTTYGADGGLPAETVYNSYTEGGQLGAVGGQIGTNSVDYLTQIVSNTLGQVTRYTMGDMPDQVVQTDVYDTATDRVTESILDKENGTGHVDDNTTLWNQAGKVTAQQDVQDNSAATDLQCYTYNGQDQLTAAWTDTGGATSAASPSVPGIGSCNSTAPSASTNGGPAPYWESYSYDADGNRTGLTTHDTTGATTSTQTSAYPPGASGTTGTPDQAQTTTTTNSTGATTASSAYTYFGNGATKTDTTTNGGGTTTSSQTFTYTPDNHTSTVTDTTTGNSSGYIYDAAGNLLEQKDTVSSHTTTQLYLPGEQLTLNGGITALRYYTTGGGPVAVRDNTGNITYEAANAQGTCTVTLNSTLTVETRHSYTPYGTPRGVISPTLDGRGYLNEPADPATTYDLLGARTYDPTTGRFLQADPLLEVADPNQLGGYTYSSDDPVNGSDPNGLMYNGGDGPPPNCGYDCGDGAPAPTTPPPNPCGPAGCYGSGNTNTSSGNGNGSPVPGHQPAPQRPQCNTIQCLYSWLLTGRPAAAGVSANTSPCSGSGNYIEGDIAPSCNVADYLKAGTPSWLTGLPGCIMVSCGSSYNFWAHISVSFSMCLVACVGVSYQDNYLTFGVSGGIGTVQKPTYPVGTSPFGKLKAFAGLSVDYVSATPDDQDYQIAGVSAARGYYGLNGGVGKRNSGGLYYFGGYTVGAGYSIQGPTTSYFQLSPHGWFLGPLGCQSCGGNW</sequence>
<feature type="region of interest" description="Disordered" evidence="1">
    <location>
        <begin position="211"/>
        <end position="236"/>
    </location>
</feature>
<feature type="region of interest" description="Disordered" evidence="1">
    <location>
        <begin position="800"/>
        <end position="843"/>
    </location>
</feature>
<name>A0A931BA23_9ACTN</name>
<feature type="compositionally biased region" description="Low complexity" evidence="1">
    <location>
        <begin position="1695"/>
        <end position="1714"/>
    </location>
</feature>
<accession>A0A931BA23</accession>
<feature type="compositionally biased region" description="Polar residues" evidence="1">
    <location>
        <begin position="308"/>
        <end position="325"/>
    </location>
</feature>
<dbReference type="NCBIfam" id="TIGR01643">
    <property type="entry name" value="YD_repeat_2x"/>
    <property type="match status" value="1"/>
</dbReference>
<dbReference type="InterPro" id="IPR006530">
    <property type="entry name" value="YD"/>
</dbReference>
<feature type="region of interest" description="Disordered" evidence="1">
    <location>
        <begin position="1667"/>
        <end position="1714"/>
    </location>
</feature>
<organism evidence="2 3">
    <name type="scientific">Streptacidiphilus fuscans</name>
    <dbReference type="NCBI Taxonomy" id="2789292"/>
    <lineage>
        <taxon>Bacteria</taxon>
        <taxon>Bacillati</taxon>
        <taxon>Actinomycetota</taxon>
        <taxon>Actinomycetes</taxon>
        <taxon>Kitasatosporales</taxon>
        <taxon>Streptomycetaceae</taxon>
        <taxon>Streptacidiphilus</taxon>
    </lineage>
</organism>
<feature type="region of interest" description="Disordered" evidence="1">
    <location>
        <begin position="1914"/>
        <end position="1938"/>
    </location>
</feature>
<dbReference type="PANTHER" id="PTHR32305:SF17">
    <property type="entry name" value="TRNA NUCLEASE WAPA"/>
    <property type="match status" value="1"/>
</dbReference>
<gene>
    <name evidence="2" type="ORF">I2501_38425</name>
</gene>
<evidence type="ECO:0000256" key="1">
    <source>
        <dbReference type="SAM" id="MobiDB-lite"/>
    </source>
</evidence>
<dbReference type="Gene3D" id="2.180.10.10">
    <property type="entry name" value="RHS repeat-associated core"/>
    <property type="match status" value="1"/>
</dbReference>
<comment type="caution">
    <text evidence="2">The sequence shown here is derived from an EMBL/GenBank/DDBJ whole genome shotgun (WGS) entry which is preliminary data.</text>
</comment>
<reference evidence="2" key="1">
    <citation type="submission" date="2020-11" db="EMBL/GenBank/DDBJ databases">
        <title>Isolation and identification of active actinomycetes.</title>
        <authorList>
            <person name="Yu B."/>
        </authorList>
    </citation>
    <scope>NUCLEOTIDE SEQUENCE</scope>
    <source>
        <strain evidence="2">NEAU-YB345</strain>
    </source>
</reference>
<proteinExistence type="predicted"/>
<evidence type="ECO:0000313" key="2">
    <source>
        <dbReference type="EMBL" id="MBF9073904.1"/>
    </source>
</evidence>
<dbReference type="InterPro" id="IPR022385">
    <property type="entry name" value="Rhs_assc_core"/>
</dbReference>
<feature type="region of interest" description="Disordered" evidence="1">
    <location>
        <begin position="1733"/>
        <end position="1760"/>
    </location>
</feature>
<dbReference type="Pfam" id="PF05593">
    <property type="entry name" value="RHS_repeat"/>
    <property type="match status" value="1"/>
</dbReference>
<dbReference type="RefSeq" id="WP_196198722.1">
    <property type="nucleotide sequence ID" value="NZ_JADPRT010000029.1"/>
</dbReference>
<feature type="compositionally biased region" description="Low complexity" evidence="1">
    <location>
        <begin position="1667"/>
        <end position="1685"/>
    </location>
</feature>
<dbReference type="InterPro" id="IPR050708">
    <property type="entry name" value="T6SS_VgrG/RHS"/>
</dbReference>
<dbReference type="EMBL" id="JADPRT010000029">
    <property type="protein sequence ID" value="MBF9073904.1"/>
    <property type="molecule type" value="Genomic_DNA"/>
</dbReference>